<accession>A0ABT4APZ9</accession>
<sequence>MSRNFKQKTVRVYADEALLIEKLCDALSTPDTKVEMSTLLVTAAVEEATLLGFTPAVPTGDPAVATRPPEWKYDAPERKDESYGEQLSVTAHPLELAAVEQAAAWANVKLQRFFMGSVLRFAAKRKAADPNNPKLKSIKVPPRFTK</sequence>
<gene>
    <name evidence="2" type="ORF">OV287_55980</name>
</gene>
<comment type="caution">
    <text evidence="2">The sequence shown here is derived from an EMBL/GenBank/DDBJ whole genome shotgun (WGS) entry which is preliminary data.</text>
</comment>
<organism evidence="2 3">
    <name type="scientific">Archangium lansingense</name>
    <dbReference type="NCBI Taxonomy" id="2995310"/>
    <lineage>
        <taxon>Bacteria</taxon>
        <taxon>Pseudomonadati</taxon>
        <taxon>Myxococcota</taxon>
        <taxon>Myxococcia</taxon>
        <taxon>Myxococcales</taxon>
        <taxon>Cystobacterineae</taxon>
        <taxon>Archangiaceae</taxon>
        <taxon>Archangium</taxon>
    </lineage>
</organism>
<dbReference type="RefSeq" id="WP_267542652.1">
    <property type="nucleotide sequence ID" value="NZ_JAPNKA010000002.1"/>
</dbReference>
<name>A0ABT4APZ9_9BACT</name>
<proteinExistence type="predicted"/>
<evidence type="ECO:0000313" key="3">
    <source>
        <dbReference type="Proteomes" id="UP001207654"/>
    </source>
</evidence>
<keyword evidence="3" id="KW-1185">Reference proteome</keyword>
<feature type="region of interest" description="Disordered" evidence="1">
    <location>
        <begin position="54"/>
        <end position="79"/>
    </location>
</feature>
<feature type="compositionally biased region" description="Basic and acidic residues" evidence="1">
    <location>
        <begin position="69"/>
        <end position="79"/>
    </location>
</feature>
<dbReference type="EMBL" id="JAPNKA010000002">
    <property type="protein sequence ID" value="MCY1083775.1"/>
    <property type="molecule type" value="Genomic_DNA"/>
</dbReference>
<feature type="region of interest" description="Disordered" evidence="1">
    <location>
        <begin position="127"/>
        <end position="146"/>
    </location>
</feature>
<protein>
    <submittedName>
        <fullName evidence="2">Uncharacterized protein</fullName>
    </submittedName>
</protein>
<evidence type="ECO:0000313" key="2">
    <source>
        <dbReference type="EMBL" id="MCY1083775.1"/>
    </source>
</evidence>
<dbReference type="Proteomes" id="UP001207654">
    <property type="component" value="Unassembled WGS sequence"/>
</dbReference>
<evidence type="ECO:0000256" key="1">
    <source>
        <dbReference type="SAM" id="MobiDB-lite"/>
    </source>
</evidence>
<reference evidence="2 3" key="1">
    <citation type="submission" date="2022-11" db="EMBL/GenBank/DDBJ databases">
        <title>Minimal conservation of predation-associated metabolite biosynthetic gene clusters underscores biosynthetic potential of Myxococcota including descriptions for ten novel species: Archangium lansinium sp. nov., Myxococcus landrumus sp. nov., Nannocystis bai.</title>
        <authorList>
            <person name="Ahearne A."/>
            <person name="Stevens C."/>
            <person name="Phillips K."/>
        </authorList>
    </citation>
    <scope>NUCLEOTIDE SEQUENCE [LARGE SCALE GENOMIC DNA]</scope>
    <source>
        <strain evidence="2 3">MIWBW</strain>
    </source>
</reference>